<dbReference type="AlphaFoldDB" id="A0A2M4DC56"/>
<protein>
    <submittedName>
        <fullName evidence="1">Putative secreted protein</fullName>
    </submittedName>
</protein>
<sequence length="71" mass="7924">MLMLEVLPSSLTSVLACFHEKDQPYFGTICTGTEHRIHELFMPHVQLCSVLNGLPTNGSTNEARSLNTRVH</sequence>
<dbReference type="EMBL" id="GGFL01010921">
    <property type="protein sequence ID" value="MBW75099.1"/>
    <property type="molecule type" value="Transcribed_RNA"/>
</dbReference>
<name>A0A2M4DC56_ANODA</name>
<evidence type="ECO:0000313" key="1">
    <source>
        <dbReference type="EMBL" id="MBW75099.1"/>
    </source>
</evidence>
<reference evidence="1" key="1">
    <citation type="submission" date="2018-01" db="EMBL/GenBank/DDBJ databases">
        <title>An insight into the sialome of Amazonian anophelines.</title>
        <authorList>
            <person name="Ribeiro J.M."/>
            <person name="Scarpassa V."/>
            <person name="Calvo E."/>
        </authorList>
    </citation>
    <scope>NUCLEOTIDE SEQUENCE</scope>
</reference>
<organism evidence="1">
    <name type="scientific">Anopheles darlingi</name>
    <name type="common">Mosquito</name>
    <dbReference type="NCBI Taxonomy" id="43151"/>
    <lineage>
        <taxon>Eukaryota</taxon>
        <taxon>Metazoa</taxon>
        <taxon>Ecdysozoa</taxon>
        <taxon>Arthropoda</taxon>
        <taxon>Hexapoda</taxon>
        <taxon>Insecta</taxon>
        <taxon>Pterygota</taxon>
        <taxon>Neoptera</taxon>
        <taxon>Endopterygota</taxon>
        <taxon>Diptera</taxon>
        <taxon>Nematocera</taxon>
        <taxon>Culicoidea</taxon>
        <taxon>Culicidae</taxon>
        <taxon>Anophelinae</taxon>
        <taxon>Anopheles</taxon>
    </lineage>
</organism>
<accession>A0A2M4DC56</accession>
<proteinExistence type="predicted"/>